<feature type="transmembrane region" description="Helical" evidence="8">
    <location>
        <begin position="249"/>
        <end position="269"/>
    </location>
</feature>
<dbReference type="EMBL" id="JAKOOW010000035">
    <property type="protein sequence ID" value="MCG6504794.1"/>
    <property type="molecule type" value="Genomic_DNA"/>
</dbReference>
<evidence type="ECO:0000259" key="9">
    <source>
        <dbReference type="Pfam" id="PF00892"/>
    </source>
</evidence>
<protein>
    <submittedName>
        <fullName evidence="10">EamA family transporter RarD</fullName>
    </submittedName>
</protein>
<evidence type="ECO:0000256" key="8">
    <source>
        <dbReference type="SAM" id="Phobius"/>
    </source>
</evidence>
<gene>
    <name evidence="10" type="primary">rarD</name>
    <name evidence="10" type="ORF">MB824_09830</name>
</gene>
<keyword evidence="5 8" id="KW-0812">Transmembrane</keyword>
<keyword evidence="6 8" id="KW-1133">Transmembrane helix</keyword>
<keyword evidence="7 8" id="KW-0472">Membrane</keyword>
<evidence type="ECO:0000256" key="5">
    <source>
        <dbReference type="ARBA" id="ARBA00022692"/>
    </source>
</evidence>
<feature type="transmembrane region" description="Helical" evidence="8">
    <location>
        <begin position="46"/>
        <end position="63"/>
    </location>
</feature>
<keyword evidence="4" id="KW-1003">Cell membrane</keyword>
<feature type="transmembrane region" description="Helical" evidence="8">
    <location>
        <begin position="111"/>
        <end position="128"/>
    </location>
</feature>
<dbReference type="RefSeq" id="WP_238748338.1">
    <property type="nucleotide sequence ID" value="NZ_JAKOOW010000035.1"/>
</dbReference>
<feature type="transmembrane region" description="Helical" evidence="8">
    <location>
        <begin position="79"/>
        <end position="99"/>
    </location>
</feature>
<evidence type="ECO:0000256" key="2">
    <source>
        <dbReference type="ARBA" id="ARBA00007362"/>
    </source>
</evidence>
<dbReference type="Proteomes" id="UP001298424">
    <property type="component" value="Unassembled WGS sequence"/>
</dbReference>
<keyword evidence="11" id="KW-1185">Reference proteome</keyword>
<feature type="transmembrane region" description="Helical" evidence="8">
    <location>
        <begin position="186"/>
        <end position="203"/>
    </location>
</feature>
<evidence type="ECO:0000313" key="10">
    <source>
        <dbReference type="EMBL" id="MCG6504794.1"/>
    </source>
</evidence>
<comment type="subcellular location">
    <subcellularLocation>
        <location evidence="1">Cell membrane</location>
        <topology evidence="1">Multi-pass membrane protein</topology>
    </subcellularLocation>
</comment>
<dbReference type="PANTHER" id="PTHR22911:SF137">
    <property type="entry name" value="SOLUTE CARRIER FAMILY 35 MEMBER G2-RELATED"/>
    <property type="match status" value="1"/>
</dbReference>
<feature type="transmembrane region" description="Helical" evidence="8">
    <location>
        <begin position="16"/>
        <end position="34"/>
    </location>
</feature>
<dbReference type="NCBIfam" id="TIGR00688">
    <property type="entry name" value="rarD"/>
    <property type="match status" value="1"/>
</dbReference>
<dbReference type="InterPro" id="IPR004626">
    <property type="entry name" value="RarD"/>
</dbReference>
<reference evidence="10 11" key="1">
    <citation type="submission" date="2022-02" db="EMBL/GenBank/DDBJ databases">
        <title>Genome sequence data of Kingella unionensis sp. nov. strain CICC 24913 (CCUG 75125).</title>
        <authorList>
            <person name="Xiao M."/>
        </authorList>
    </citation>
    <scope>NUCLEOTIDE SEQUENCE [LARGE SCALE GENOMIC DNA]</scope>
    <source>
        <strain evidence="10 11">CICC 24913</strain>
    </source>
</reference>
<evidence type="ECO:0000256" key="7">
    <source>
        <dbReference type="ARBA" id="ARBA00023136"/>
    </source>
</evidence>
<comment type="similarity">
    <text evidence="2">Belongs to the EamA transporter family.</text>
</comment>
<evidence type="ECO:0000256" key="6">
    <source>
        <dbReference type="ARBA" id="ARBA00022989"/>
    </source>
</evidence>
<feature type="domain" description="EamA" evidence="9">
    <location>
        <begin position="15"/>
        <end position="150"/>
    </location>
</feature>
<keyword evidence="3" id="KW-0813">Transport</keyword>
<dbReference type="InterPro" id="IPR000620">
    <property type="entry name" value="EamA_dom"/>
</dbReference>
<accession>A0ABS9NPS3</accession>
<proteinExistence type="inferred from homology"/>
<evidence type="ECO:0000256" key="1">
    <source>
        <dbReference type="ARBA" id="ARBA00004651"/>
    </source>
</evidence>
<evidence type="ECO:0000313" key="11">
    <source>
        <dbReference type="Proteomes" id="UP001298424"/>
    </source>
</evidence>
<dbReference type="SUPFAM" id="SSF103481">
    <property type="entry name" value="Multidrug resistance efflux transporter EmrE"/>
    <property type="match status" value="2"/>
</dbReference>
<dbReference type="Pfam" id="PF00892">
    <property type="entry name" value="EamA"/>
    <property type="match status" value="1"/>
</dbReference>
<feature type="transmembrane region" description="Helical" evidence="8">
    <location>
        <begin position="158"/>
        <end position="174"/>
    </location>
</feature>
<dbReference type="InterPro" id="IPR037185">
    <property type="entry name" value="EmrE-like"/>
</dbReference>
<evidence type="ECO:0000256" key="3">
    <source>
        <dbReference type="ARBA" id="ARBA00022448"/>
    </source>
</evidence>
<feature type="transmembrane region" description="Helical" evidence="8">
    <location>
        <begin position="135"/>
        <end position="152"/>
    </location>
</feature>
<sequence>MTTETADSAAERRRGLRYALGCYAVWGLFPLYWYPLEGTMPAMQLMAQRVAWSALFALAVLLGRRQGCEVLAVLRRPRLLAVFAASSLLIGANWLVYLWAITNRHVLDASLGYFINPLCNVFLGFVVLKERLNRTQWLAILLALAGILWLAVPAGQVPWVSLLLAASFSCYALIRKLAPIGALPGLALETFLLLPFAIAYLWWCGANGTLVGFGSLNALQSAVLLGSGAATTLPLLMFAAGAKRIPLSLLGILQYFSPTIQLLLGLALFGETLDGGRLAGYAWVWLGVAVFLFGAWRTARKAA</sequence>
<organism evidence="10 11">
    <name type="scientific">Kingella pumchi</name>
    <dbReference type="NCBI Taxonomy" id="2779506"/>
    <lineage>
        <taxon>Bacteria</taxon>
        <taxon>Pseudomonadati</taxon>
        <taxon>Pseudomonadota</taxon>
        <taxon>Betaproteobacteria</taxon>
        <taxon>Neisseriales</taxon>
        <taxon>Neisseriaceae</taxon>
        <taxon>Kingella</taxon>
    </lineage>
</organism>
<feature type="transmembrane region" description="Helical" evidence="8">
    <location>
        <begin position="281"/>
        <end position="299"/>
    </location>
</feature>
<evidence type="ECO:0000256" key="4">
    <source>
        <dbReference type="ARBA" id="ARBA00022475"/>
    </source>
</evidence>
<name>A0ABS9NPS3_9NEIS</name>
<dbReference type="PANTHER" id="PTHR22911">
    <property type="entry name" value="ACYL-MALONYL CONDENSING ENZYME-RELATED"/>
    <property type="match status" value="1"/>
</dbReference>
<comment type="caution">
    <text evidence="10">The sequence shown here is derived from an EMBL/GenBank/DDBJ whole genome shotgun (WGS) entry which is preliminary data.</text>
</comment>
<feature type="transmembrane region" description="Helical" evidence="8">
    <location>
        <begin position="223"/>
        <end position="242"/>
    </location>
</feature>